<name>H2YGP2_CIOSA</name>
<organism evidence="4 5">
    <name type="scientific">Ciona savignyi</name>
    <name type="common">Pacific transparent sea squirt</name>
    <dbReference type="NCBI Taxonomy" id="51511"/>
    <lineage>
        <taxon>Eukaryota</taxon>
        <taxon>Metazoa</taxon>
        <taxon>Chordata</taxon>
        <taxon>Tunicata</taxon>
        <taxon>Ascidiacea</taxon>
        <taxon>Phlebobranchia</taxon>
        <taxon>Cionidae</taxon>
        <taxon>Ciona</taxon>
    </lineage>
</organism>
<protein>
    <recommendedName>
        <fullName evidence="3">Sphingomyelin phosphodiesterase C-terminal domain-containing protein</fullName>
    </recommendedName>
</protein>
<reference evidence="5" key="1">
    <citation type="submission" date="2003-08" db="EMBL/GenBank/DDBJ databases">
        <authorList>
            <person name="Birren B."/>
            <person name="Nusbaum C."/>
            <person name="Abebe A."/>
            <person name="Abouelleil A."/>
            <person name="Adekoya E."/>
            <person name="Ait-zahra M."/>
            <person name="Allen N."/>
            <person name="Allen T."/>
            <person name="An P."/>
            <person name="Anderson M."/>
            <person name="Anderson S."/>
            <person name="Arachchi H."/>
            <person name="Armbruster J."/>
            <person name="Bachantsang P."/>
            <person name="Baldwin J."/>
            <person name="Barry A."/>
            <person name="Bayul T."/>
            <person name="Blitshsteyn B."/>
            <person name="Bloom T."/>
            <person name="Blye J."/>
            <person name="Boguslavskiy L."/>
            <person name="Borowsky M."/>
            <person name="Boukhgalter B."/>
            <person name="Brunache A."/>
            <person name="Butler J."/>
            <person name="Calixte N."/>
            <person name="Calvo S."/>
            <person name="Camarata J."/>
            <person name="Campo K."/>
            <person name="Chang J."/>
            <person name="Cheshatsang Y."/>
            <person name="Citroen M."/>
            <person name="Collymore A."/>
            <person name="Considine T."/>
            <person name="Cook A."/>
            <person name="Cooke P."/>
            <person name="Corum B."/>
            <person name="Cuomo C."/>
            <person name="David R."/>
            <person name="Dawoe T."/>
            <person name="Degray S."/>
            <person name="Dodge S."/>
            <person name="Dooley K."/>
            <person name="Dorje P."/>
            <person name="Dorjee K."/>
            <person name="Dorris L."/>
            <person name="Duffey N."/>
            <person name="Dupes A."/>
            <person name="Elkins T."/>
            <person name="Engels R."/>
            <person name="Erickson J."/>
            <person name="Farina A."/>
            <person name="Faro S."/>
            <person name="Ferreira P."/>
            <person name="Fischer H."/>
            <person name="Fitzgerald M."/>
            <person name="Foley K."/>
            <person name="Gage D."/>
            <person name="Galagan J."/>
            <person name="Gearin G."/>
            <person name="Gnerre S."/>
            <person name="Gnirke A."/>
            <person name="Goyette A."/>
            <person name="Graham J."/>
            <person name="Grandbois E."/>
            <person name="Gyaltsen K."/>
            <person name="Hafez N."/>
            <person name="Hagopian D."/>
            <person name="Hagos B."/>
            <person name="Hall J."/>
            <person name="Hatcher B."/>
            <person name="Heller A."/>
            <person name="Higgins H."/>
            <person name="Honan T."/>
            <person name="Horn A."/>
            <person name="Houde N."/>
            <person name="Hughes L."/>
            <person name="Hulme W."/>
            <person name="Husby E."/>
            <person name="Iliev I."/>
            <person name="Jaffe D."/>
            <person name="Jones C."/>
            <person name="Kamal M."/>
            <person name="Kamat A."/>
            <person name="Kamvysselis M."/>
            <person name="Karlsson E."/>
            <person name="Kells C."/>
            <person name="Kieu A."/>
            <person name="Kisner P."/>
            <person name="Kodira C."/>
            <person name="Kulbokas E."/>
            <person name="Labutti K."/>
            <person name="Lama D."/>
            <person name="Landers T."/>
            <person name="Leger J."/>
            <person name="Levine S."/>
            <person name="Lewis D."/>
            <person name="Lewis T."/>
            <person name="Lindblad-toh K."/>
            <person name="Liu X."/>
            <person name="Lokyitsang T."/>
            <person name="Lokyitsang Y."/>
            <person name="Lucien O."/>
            <person name="Lui A."/>
            <person name="Ma L.J."/>
            <person name="Mabbitt R."/>
            <person name="Macdonald J."/>
            <person name="Maclean C."/>
            <person name="Major J."/>
            <person name="Manning J."/>
            <person name="Marabella R."/>
            <person name="Maru K."/>
            <person name="Matthews C."/>
            <person name="Mauceli E."/>
            <person name="Mccarthy M."/>
            <person name="Mcdonough S."/>
            <person name="Mcghee T."/>
            <person name="Meldrim J."/>
            <person name="Meneus L."/>
            <person name="Mesirov J."/>
            <person name="Mihalev A."/>
            <person name="Mihova T."/>
            <person name="Mikkelsen T."/>
            <person name="Mlenga V."/>
            <person name="Moru K."/>
            <person name="Mozes J."/>
            <person name="Mulrain L."/>
            <person name="Munson G."/>
            <person name="Naylor J."/>
            <person name="Newes C."/>
            <person name="Nguyen C."/>
            <person name="Nguyen N."/>
            <person name="Nguyen T."/>
            <person name="Nicol R."/>
            <person name="Nielsen C."/>
            <person name="Nizzari M."/>
            <person name="Norbu C."/>
            <person name="Norbu N."/>
            <person name="O'donnell P."/>
            <person name="Okoawo O."/>
            <person name="O'leary S."/>
            <person name="Omotosho B."/>
            <person name="O'neill K."/>
            <person name="Osman S."/>
            <person name="Parker S."/>
            <person name="Perrin D."/>
            <person name="Phunkhang P."/>
            <person name="Piqani B."/>
            <person name="Purcell S."/>
            <person name="Rachupka T."/>
            <person name="Ramasamy U."/>
            <person name="Rameau R."/>
            <person name="Ray V."/>
            <person name="Raymond C."/>
            <person name="Retta R."/>
            <person name="Richardson S."/>
            <person name="Rise C."/>
            <person name="Rodriguez J."/>
            <person name="Rogers J."/>
            <person name="Rogov P."/>
            <person name="Rutman M."/>
            <person name="Schupbach R."/>
            <person name="Seaman C."/>
            <person name="Settipalli S."/>
            <person name="Sharpe T."/>
            <person name="Sheridan J."/>
            <person name="Sherpa N."/>
            <person name="Shi J."/>
            <person name="Smirnov S."/>
            <person name="Smith C."/>
            <person name="Sougnez C."/>
            <person name="Spencer B."/>
            <person name="Stalker J."/>
            <person name="Stange-thomann N."/>
            <person name="Stavropoulos S."/>
            <person name="Stetson K."/>
            <person name="Stone C."/>
            <person name="Stone S."/>
            <person name="Stubbs M."/>
            <person name="Talamas J."/>
            <person name="Tchuinga P."/>
            <person name="Tenzing P."/>
            <person name="Tesfaye S."/>
            <person name="Theodore J."/>
            <person name="Thoulutsang Y."/>
            <person name="Topham K."/>
            <person name="Towey S."/>
            <person name="Tsamla T."/>
            <person name="Tsomo N."/>
            <person name="Vallee D."/>
            <person name="Vassiliev H."/>
            <person name="Venkataraman V."/>
            <person name="Vinson J."/>
            <person name="Vo A."/>
            <person name="Wade C."/>
            <person name="Wang S."/>
            <person name="Wangchuk T."/>
            <person name="Wangdi T."/>
            <person name="Whittaker C."/>
            <person name="Wilkinson J."/>
            <person name="Wu Y."/>
            <person name="Wyman D."/>
            <person name="Yadav S."/>
            <person name="Yang S."/>
            <person name="Yang X."/>
            <person name="Yeager S."/>
            <person name="Yee E."/>
            <person name="Young G."/>
            <person name="Zainoun J."/>
            <person name="Zembeck L."/>
            <person name="Zimmer A."/>
            <person name="Zody M."/>
            <person name="Lander E."/>
        </authorList>
    </citation>
    <scope>NUCLEOTIDE SEQUENCE [LARGE SCALE GENOMIC DNA]</scope>
</reference>
<dbReference type="Pfam" id="PF19272">
    <property type="entry name" value="ASMase_C"/>
    <property type="match status" value="1"/>
</dbReference>
<dbReference type="GO" id="GO:0046513">
    <property type="term" value="P:ceramide biosynthetic process"/>
    <property type="evidence" value="ECO:0007669"/>
    <property type="project" value="TreeGrafter"/>
</dbReference>
<dbReference type="Proteomes" id="UP000007875">
    <property type="component" value="Unassembled WGS sequence"/>
</dbReference>
<dbReference type="eggNOG" id="KOG3770">
    <property type="taxonomic scope" value="Eukaryota"/>
</dbReference>
<evidence type="ECO:0000256" key="1">
    <source>
        <dbReference type="ARBA" id="ARBA00022801"/>
    </source>
</evidence>
<evidence type="ECO:0000313" key="5">
    <source>
        <dbReference type="Proteomes" id="UP000007875"/>
    </source>
</evidence>
<evidence type="ECO:0000256" key="2">
    <source>
        <dbReference type="ARBA" id="ARBA00023180"/>
    </source>
</evidence>
<dbReference type="OMA" id="IVILSHE"/>
<dbReference type="GO" id="GO:0061750">
    <property type="term" value="F:acid sphingomyelin phosphodiesterase activity"/>
    <property type="evidence" value="ECO:0007669"/>
    <property type="project" value="TreeGrafter"/>
</dbReference>
<dbReference type="SUPFAM" id="SSF56300">
    <property type="entry name" value="Metallo-dependent phosphatases"/>
    <property type="match status" value="1"/>
</dbReference>
<dbReference type="PANTHER" id="PTHR10340">
    <property type="entry name" value="SPHINGOMYELIN PHOSPHODIESTERASE"/>
    <property type="match status" value="1"/>
</dbReference>
<dbReference type="GO" id="GO:0006685">
    <property type="term" value="P:sphingomyelin catabolic process"/>
    <property type="evidence" value="ECO:0007669"/>
    <property type="project" value="TreeGrafter"/>
</dbReference>
<feature type="domain" description="Sphingomyelin phosphodiesterase C-terminal" evidence="3">
    <location>
        <begin position="118"/>
        <end position="209"/>
    </location>
</feature>
<accession>H2YGP2</accession>
<dbReference type="AlphaFoldDB" id="H2YGP2"/>
<proteinExistence type="predicted"/>
<keyword evidence="2" id="KW-0325">Glycoprotein</keyword>
<reference evidence="4" key="2">
    <citation type="submission" date="2025-08" db="UniProtKB">
        <authorList>
            <consortium name="Ensembl"/>
        </authorList>
    </citation>
    <scope>IDENTIFICATION</scope>
</reference>
<reference evidence="4" key="3">
    <citation type="submission" date="2025-09" db="UniProtKB">
        <authorList>
            <consortium name="Ensembl"/>
        </authorList>
    </citation>
    <scope>IDENTIFICATION</scope>
</reference>
<keyword evidence="1" id="KW-0378">Hydrolase</keyword>
<dbReference type="STRING" id="51511.ENSCSAVP00000004491"/>
<dbReference type="InterPro" id="IPR045473">
    <property type="entry name" value="ASM_C"/>
</dbReference>
<keyword evidence="5" id="KW-1185">Reference proteome</keyword>
<evidence type="ECO:0000259" key="3">
    <source>
        <dbReference type="Pfam" id="PF19272"/>
    </source>
</evidence>
<dbReference type="GO" id="GO:0005615">
    <property type="term" value="C:extracellular space"/>
    <property type="evidence" value="ECO:0007669"/>
    <property type="project" value="TreeGrafter"/>
</dbReference>
<dbReference type="InterPro" id="IPR029052">
    <property type="entry name" value="Metallo-depent_PP-like"/>
</dbReference>
<dbReference type="PANTHER" id="PTHR10340:SF34">
    <property type="entry name" value="SPHINGOMYELIN PHOSPHODIESTERASE"/>
    <property type="match status" value="1"/>
</dbReference>
<dbReference type="GO" id="GO:0016020">
    <property type="term" value="C:membrane"/>
    <property type="evidence" value="ECO:0007669"/>
    <property type="project" value="GOC"/>
</dbReference>
<evidence type="ECO:0000313" key="4">
    <source>
        <dbReference type="Ensembl" id="ENSCSAVP00000004491.1"/>
    </source>
</evidence>
<dbReference type="InParanoid" id="H2YGP2"/>
<dbReference type="Ensembl" id="ENSCSAVT00000004557.1">
    <property type="protein sequence ID" value="ENSCSAVP00000004491.1"/>
    <property type="gene ID" value="ENSCSAVG00000002661.1"/>
</dbReference>
<dbReference type="HOGENOM" id="CLU_073438_0_0_1"/>
<dbReference type="GO" id="GO:0005764">
    <property type="term" value="C:lysosome"/>
    <property type="evidence" value="ECO:0007669"/>
    <property type="project" value="TreeGrafter"/>
</dbReference>
<sequence length="230" mass="26512">MLVGTNSVDPENQLQRCADVMHSAEAADERVLIISHRPTDGCMKPWSYNYYNIINRYQDNIIAQLFGHAHTDEMKLYYDVNKRDRACAVGLIGPGFTTYSNLNSGYRVYVMEGDSPGSKFDLLDARNYFLNITDANMKGTATWQYEYSFVDNYGVTDLTPPQLKQLVDRFDTDDKLFQLYHNHITKNEDLFNCDAECKQSTLCDIKQFRAGDNSFCWTNHQAEKNNIMTQ</sequence>
<dbReference type="GeneTree" id="ENSGT00950000183182"/>